<name>A0A7U6JHD7_9GAMM</name>
<dbReference type="EMBL" id="AP012273">
    <property type="protein sequence ID" value="BAO43687.1"/>
    <property type="molecule type" value="Genomic_DNA"/>
</dbReference>
<dbReference type="GO" id="GO:0016757">
    <property type="term" value="F:glycosyltransferase activity"/>
    <property type="evidence" value="ECO:0007669"/>
    <property type="project" value="UniProtKB-KW"/>
</dbReference>
<keyword evidence="2" id="KW-0808">Transferase</keyword>
<keyword evidence="5" id="KW-1185">Reference proteome</keyword>
<dbReference type="InterPro" id="IPR001296">
    <property type="entry name" value="Glyco_trans_1"/>
</dbReference>
<keyword evidence="1" id="KW-0328">Glycosyltransferase</keyword>
<protein>
    <recommendedName>
        <fullName evidence="3">Glycosyl transferase family 1 domain-containing protein</fullName>
    </recommendedName>
</protein>
<evidence type="ECO:0000313" key="5">
    <source>
        <dbReference type="Proteomes" id="UP000031631"/>
    </source>
</evidence>
<accession>A0A7U6JHD7</accession>
<dbReference type="Proteomes" id="UP000031631">
    <property type="component" value="Chromosome"/>
</dbReference>
<organism evidence="4 5">
    <name type="scientific">Thiolapillus brandeum</name>
    <dbReference type="NCBI Taxonomy" id="1076588"/>
    <lineage>
        <taxon>Bacteria</taxon>
        <taxon>Pseudomonadati</taxon>
        <taxon>Pseudomonadota</taxon>
        <taxon>Gammaproteobacteria</taxon>
        <taxon>Chromatiales</taxon>
        <taxon>Sedimenticolaceae</taxon>
        <taxon>Thiolapillus</taxon>
    </lineage>
</organism>
<dbReference type="PANTHER" id="PTHR12526">
    <property type="entry name" value="GLYCOSYLTRANSFERASE"/>
    <property type="match status" value="1"/>
</dbReference>
<gene>
    <name evidence="4" type="ORF">TBH_C0749</name>
</gene>
<evidence type="ECO:0000256" key="1">
    <source>
        <dbReference type="ARBA" id="ARBA00022676"/>
    </source>
</evidence>
<dbReference type="GO" id="GO:1901135">
    <property type="term" value="P:carbohydrate derivative metabolic process"/>
    <property type="evidence" value="ECO:0007669"/>
    <property type="project" value="UniProtKB-ARBA"/>
</dbReference>
<dbReference type="Pfam" id="PF00534">
    <property type="entry name" value="Glycos_transf_1"/>
    <property type="match status" value="1"/>
</dbReference>
<sequence length="350" mass="39011">MKHAVHLIPADGIGGVEVAARALQAVRPDRCHVSVLFVAGGPAQTDSTAKYLSPALSVNNPLAWWRALRYLWRQKPEVLVCSLWRTVPVGLLIKLLRPKTRLVFFLHLSSHAHFVDKLLDLPMLLVADVVWADSQATLAARMGRHKKPARVISFITHAVEPPPKTCRLGPRFVFWGRLNRQKGLDRAIGLVAALASLDVDARFEIWGPDDGEKNALEQQAQQAGLKDRVVFKGVTSREALPALAASHCFYLQLSRTEGMAMSVVEAMQLGLVPVVTPVGEMARYCRDNENAVVVNDVEHPAACARQLLALLQDENHYLRLSRNARKTWEKHPLYQDDFCAALEELMEHRG</sequence>
<dbReference type="Gene3D" id="3.40.50.2000">
    <property type="entry name" value="Glycogen Phosphorylase B"/>
    <property type="match status" value="2"/>
</dbReference>
<evidence type="ECO:0000259" key="3">
    <source>
        <dbReference type="Pfam" id="PF00534"/>
    </source>
</evidence>
<dbReference type="KEGG" id="tbn:TBH_C0749"/>
<dbReference type="OrthoDB" id="9802525at2"/>
<reference evidence="4 5" key="1">
    <citation type="journal article" date="2014" name="PLoS ONE">
        <title>Physiological and genomic features of a novel sulfur-oxidizing gammaproteobacterium belonging to a previously uncultivated symbiotic lineage isolated from a hydrothermal vent.</title>
        <authorList>
            <person name="Nunoura T."/>
            <person name="Takaki Y."/>
            <person name="Kazama H."/>
            <person name="Kakuta J."/>
            <person name="Shimamura S."/>
            <person name="Makita H."/>
            <person name="Hirai M."/>
            <person name="Miyazaki M."/>
            <person name="Takai K."/>
        </authorList>
    </citation>
    <scope>NUCLEOTIDE SEQUENCE [LARGE SCALE GENOMIC DNA]</scope>
    <source>
        <strain evidence="4 5">Hiromi1</strain>
    </source>
</reference>
<proteinExistence type="predicted"/>
<dbReference type="RefSeq" id="WP_052469856.1">
    <property type="nucleotide sequence ID" value="NZ_AP012273.1"/>
</dbReference>
<dbReference type="PANTHER" id="PTHR12526:SF510">
    <property type="entry name" value="D-INOSITOL 3-PHOSPHATE GLYCOSYLTRANSFERASE"/>
    <property type="match status" value="1"/>
</dbReference>
<evidence type="ECO:0000313" key="4">
    <source>
        <dbReference type="EMBL" id="BAO43687.1"/>
    </source>
</evidence>
<dbReference type="CDD" id="cd03801">
    <property type="entry name" value="GT4_PimA-like"/>
    <property type="match status" value="1"/>
</dbReference>
<evidence type="ECO:0000256" key="2">
    <source>
        <dbReference type="ARBA" id="ARBA00022679"/>
    </source>
</evidence>
<feature type="domain" description="Glycosyl transferase family 1" evidence="3">
    <location>
        <begin position="171"/>
        <end position="326"/>
    </location>
</feature>
<dbReference type="SUPFAM" id="SSF53756">
    <property type="entry name" value="UDP-Glycosyltransferase/glycogen phosphorylase"/>
    <property type="match status" value="1"/>
</dbReference>
<dbReference type="AlphaFoldDB" id="A0A7U6JHD7"/>